<keyword evidence="3" id="KW-1185">Reference proteome</keyword>
<protein>
    <submittedName>
        <fullName evidence="2">Uncharacterized protein</fullName>
    </submittedName>
</protein>
<feature type="compositionally biased region" description="Basic residues" evidence="1">
    <location>
        <begin position="32"/>
        <end position="43"/>
    </location>
</feature>
<evidence type="ECO:0000256" key="1">
    <source>
        <dbReference type="SAM" id="MobiDB-lite"/>
    </source>
</evidence>
<dbReference type="Proteomes" id="UP000076744">
    <property type="component" value="Unassembled WGS sequence"/>
</dbReference>
<feature type="compositionally biased region" description="Pro residues" evidence="1">
    <location>
        <begin position="130"/>
        <end position="140"/>
    </location>
</feature>
<reference evidence="2 3" key="1">
    <citation type="journal article" date="2016" name="Genome Biol. Evol.">
        <title>Divergent and convergent evolution of fungal pathogenicity.</title>
        <authorList>
            <person name="Shang Y."/>
            <person name="Xiao G."/>
            <person name="Zheng P."/>
            <person name="Cen K."/>
            <person name="Zhan S."/>
            <person name="Wang C."/>
        </authorList>
    </citation>
    <scope>NUCLEOTIDE SEQUENCE [LARGE SCALE GENOMIC DNA]</scope>
    <source>
        <strain evidence="2 3">ARSEF 2679</strain>
    </source>
</reference>
<feature type="compositionally biased region" description="Basic residues" evidence="1">
    <location>
        <begin position="102"/>
        <end position="114"/>
    </location>
</feature>
<sequence length="312" mass="32088">MTANASQRTGAARGAAVLLPLPLPETMPQSKKLARNANKKNKTKRNDEDKTKTTPPQPAAVPSGGDAPSAPPPPISSTAKQHGGTRGGGQGGKGAAGGGGSPRRHCRAREHHTPRASPVPVIVVTDDDVPPTPPPPPPVEPSSDSSSGLPTLSSTSSSSAKRLNPAAPSFVPQGDFRARQPPPPPPPPPPPVQDWSSNAEGLWLLSLINGGRDGNQGQQARPPAEDPNAADVAPNEIVIANGSGPFDVSTAAAAATIPLDPRRGATSFSAAQGLGPVTSLGHARVMWRGQFVPIQIPWVWGAPRDHLRNVAH</sequence>
<feature type="compositionally biased region" description="Pro residues" evidence="1">
    <location>
        <begin position="180"/>
        <end position="192"/>
    </location>
</feature>
<feature type="region of interest" description="Disordered" evidence="1">
    <location>
        <begin position="1"/>
        <end position="229"/>
    </location>
</feature>
<organism evidence="2 3">
    <name type="scientific">Cordyceps fumosorosea (strain ARSEF 2679)</name>
    <name type="common">Isaria fumosorosea</name>
    <dbReference type="NCBI Taxonomy" id="1081104"/>
    <lineage>
        <taxon>Eukaryota</taxon>
        <taxon>Fungi</taxon>
        <taxon>Dikarya</taxon>
        <taxon>Ascomycota</taxon>
        <taxon>Pezizomycotina</taxon>
        <taxon>Sordariomycetes</taxon>
        <taxon>Hypocreomycetidae</taxon>
        <taxon>Hypocreales</taxon>
        <taxon>Cordycipitaceae</taxon>
        <taxon>Cordyceps</taxon>
    </lineage>
</organism>
<dbReference type="RefSeq" id="XP_018709072.1">
    <property type="nucleotide sequence ID" value="XM_018844622.1"/>
</dbReference>
<dbReference type="AlphaFoldDB" id="A0A162LQE4"/>
<feature type="compositionally biased region" description="Gly residues" evidence="1">
    <location>
        <begin position="84"/>
        <end position="101"/>
    </location>
</feature>
<gene>
    <name evidence="2" type="ORF">ISF_01015</name>
</gene>
<evidence type="ECO:0000313" key="2">
    <source>
        <dbReference type="EMBL" id="OAA74114.1"/>
    </source>
</evidence>
<proteinExistence type="predicted"/>
<evidence type="ECO:0000313" key="3">
    <source>
        <dbReference type="Proteomes" id="UP000076744"/>
    </source>
</evidence>
<dbReference type="EMBL" id="AZHB01000001">
    <property type="protein sequence ID" value="OAA74114.1"/>
    <property type="molecule type" value="Genomic_DNA"/>
</dbReference>
<comment type="caution">
    <text evidence="2">The sequence shown here is derived from an EMBL/GenBank/DDBJ whole genome shotgun (WGS) entry which is preliminary data.</text>
</comment>
<accession>A0A162LQE4</accession>
<name>A0A162LQE4_CORFA</name>
<dbReference type="GeneID" id="30017307"/>
<feature type="compositionally biased region" description="Low complexity" evidence="1">
    <location>
        <begin position="141"/>
        <end position="159"/>
    </location>
</feature>